<dbReference type="PANTHER" id="PTHR31543:SF0">
    <property type="entry name" value="DYNEIN REGULATORY COMPLEX SUBUNIT 4"/>
    <property type="match status" value="1"/>
</dbReference>
<protein>
    <recommendedName>
        <fullName evidence="4">Dynein regulatory complex subunit 4</fullName>
    </recommendedName>
    <alternativeName>
        <fullName evidence="12">Growth arrest-specific protein 8</fullName>
    </alternativeName>
</protein>
<dbReference type="EMBL" id="JABFTP020000021">
    <property type="protein sequence ID" value="KAL3268234.1"/>
    <property type="molecule type" value="Genomic_DNA"/>
</dbReference>
<dbReference type="InterPro" id="IPR025593">
    <property type="entry name" value="GAS8_dom"/>
</dbReference>
<evidence type="ECO:0000313" key="16">
    <source>
        <dbReference type="Proteomes" id="UP001516400"/>
    </source>
</evidence>
<comment type="subcellular location">
    <subcellularLocation>
        <location evidence="1">Cell projection</location>
        <location evidence="1">Cilium</location>
        <location evidence="1">Flagellum</location>
    </subcellularLocation>
    <subcellularLocation>
        <location evidence="2">Cytoplasm</location>
        <location evidence="2">Cytoskeleton</location>
    </subcellularLocation>
</comment>
<evidence type="ECO:0000256" key="1">
    <source>
        <dbReference type="ARBA" id="ARBA00004230"/>
    </source>
</evidence>
<dbReference type="InterPro" id="IPR039308">
    <property type="entry name" value="GAS8"/>
</dbReference>
<dbReference type="GO" id="GO:0005874">
    <property type="term" value="C:microtubule"/>
    <property type="evidence" value="ECO:0007669"/>
    <property type="project" value="UniProtKB-KW"/>
</dbReference>
<evidence type="ECO:0000256" key="11">
    <source>
        <dbReference type="ARBA" id="ARBA00023273"/>
    </source>
</evidence>
<dbReference type="GO" id="GO:0031514">
    <property type="term" value="C:motile cilium"/>
    <property type="evidence" value="ECO:0007669"/>
    <property type="project" value="UniProtKB-SubCell"/>
</dbReference>
<feature type="coiled-coil region" evidence="13">
    <location>
        <begin position="17"/>
        <end position="51"/>
    </location>
</feature>
<evidence type="ECO:0000256" key="9">
    <source>
        <dbReference type="ARBA" id="ARBA00023069"/>
    </source>
</evidence>
<evidence type="ECO:0000256" key="3">
    <source>
        <dbReference type="ARBA" id="ARBA00009859"/>
    </source>
</evidence>
<keyword evidence="16" id="KW-1185">Reference proteome</keyword>
<name>A0ABD2MPS5_9CUCU</name>
<evidence type="ECO:0000259" key="14">
    <source>
        <dbReference type="Pfam" id="PF13851"/>
    </source>
</evidence>
<evidence type="ECO:0000256" key="2">
    <source>
        <dbReference type="ARBA" id="ARBA00004245"/>
    </source>
</evidence>
<feature type="domain" description="Growth arrest-specific protein 8" evidence="14">
    <location>
        <begin position="2"/>
        <end position="80"/>
    </location>
</feature>
<comment type="similarity">
    <text evidence="3">Belongs to the DRC4 family.</text>
</comment>
<reference evidence="15 16" key="1">
    <citation type="journal article" date="2021" name="BMC Biol.">
        <title>Horizontally acquired antibacterial genes associated with adaptive radiation of ladybird beetles.</title>
        <authorList>
            <person name="Li H.S."/>
            <person name="Tang X.F."/>
            <person name="Huang Y.H."/>
            <person name="Xu Z.Y."/>
            <person name="Chen M.L."/>
            <person name="Du X.Y."/>
            <person name="Qiu B.Y."/>
            <person name="Chen P.T."/>
            <person name="Zhang W."/>
            <person name="Slipinski A."/>
            <person name="Escalona H.E."/>
            <person name="Waterhouse R.M."/>
            <person name="Zwick A."/>
            <person name="Pang H."/>
        </authorList>
    </citation>
    <scope>NUCLEOTIDE SEQUENCE [LARGE SCALE GENOMIC DNA]</scope>
    <source>
        <strain evidence="15">SYSU2018</strain>
    </source>
</reference>
<accession>A0ABD2MPS5</accession>
<evidence type="ECO:0000256" key="4">
    <source>
        <dbReference type="ARBA" id="ARBA00021301"/>
    </source>
</evidence>
<comment type="caution">
    <text evidence="15">The sequence shown here is derived from an EMBL/GenBank/DDBJ whole genome shotgun (WGS) entry which is preliminary data.</text>
</comment>
<dbReference type="Pfam" id="PF13851">
    <property type="entry name" value="GAS"/>
    <property type="match status" value="1"/>
</dbReference>
<evidence type="ECO:0000313" key="15">
    <source>
        <dbReference type="EMBL" id="KAL3268234.1"/>
    </source>
</evidence>
<keyword evidence="11" id="KW-0966">Cell projection</keyword>
<evidence type="ECO:0000256" key="6">
    <source>
        <dbReference type="ARBA" id="ARBA00022701"/>
    </source>
</evidence>
<keyword evidence="6" id="KW-0493">Microtubule</keyword>
<dbReference type="PANTHER" id="PTHR31543">
    <property type="entry name" value="DYNEIN REGULATORY COMPLEX SUBUNIT 4"/>
    <property type="match status" value="1"/>
</dbReference>
<evidence type="ECO:0000256" key="10">
    <source>
        <dbReference type="ARBA" id="ARBA00023212"/>
    </source>
</evidence>
<keyword evidence="8 13" id="KW-0175">Coiled coil</keyword>
<keyword evidence="7" id="KW-0282">Flagellum</keyword>
<proteinExistence type="inferred from homology"/>
<evidence type="ECO:0000256" key="7">
    <source>
        <dbReference type="ARBA" id="ARBA00022846"/>
    </source>
</evidence>
<evidence type="ECO:0000256" key="8">
    <source>
        <dbReference type="ARBA" id="ARBA00023054"/>
    </source>
</evidence>
<keyword evidence="5" id="KW-0963">Cytoplasm</keyword>
<dbReference type="Proteomes" id="UP001516400">
    <property type="component" value="Unassembled WGS sequence"/>
</dbReference>
<keyword evidence="9" id="KW-0969">Cilium</keyword>
<evidence type="ECO:0000256" key="12">
    <source>
        <dbReference type="ARBA" id="ARBA00031568"/>
    </source>
</evidence>
<gene>
    <name evidence="15" type="ORF">HHI36_007358</name>
</gene>
<evidence type="ECO:0000256" key="5">
    <source>
        <dbReference type="ARBA" id="ARBA00022490"/>
    </source>
</evidence>
<organism evidence="15 16">
    <name type="scientific">Cryptolaemus montrouzieri</name>
    <dbReference type="NCBI Taxonomy" id="559131"/>
    <lineage>
        <taxon>Eukaryota</taxon>
        <taxon>Metazoa</taxon>
        <taxon>Ecdysozoa</taxon>
        <taxon>Arthropoda</taxon>
        <taxon>Hexapoda</taxon>
        <taxon>Insecta</taxon>
        <taxon>Pterygota</taxon>
        <taxon>Neoptera</taxon>
        <taxon>Endopterygota</taxon>
        <taxon>Coleoptera</taxon>
        <taxon>Polyphaga</taxon>
        <taxon>Cucujiformia</taxon>
        <taxon>Coccinelloidea</taxon>
        <taxon>Coccinellidae</taxon>
        <taxon>Scymninae</taxon>
        <taxon>Scymnini</taxon>
        <taxon>Cryptolaemus</taxon>
    </lineage>
</organism>
<dbReference type="AlphaFoldDB" id="A0ABD2MPS5"/>
<keyword evidence="10" id="KW-0206">Cytoskeleton</keyword>
<sequence>MKLNQTRKEFEDLKWANEAREIQFEKVQSKHQELKKRLNQAILEVQQKTSLKNILLEKRIKVLGENVEQKDALIEELIMKLQEPLFDIKANKKPF</sequence>
<evidence type="ECO:0000256" key="13">
    <source>
        <dbReference type="SAM" id="Coils"/>
    </source>
</evidence>